<keyword evidence="14" id="KW-1185">Reference proteome</keyword>
<feature type="transmembrane region" description="Helical" evidence="12">
    <location>
        <begin position="159"/>
        <end position="184"/>
    </location>
</feature>
<evidence type="ECO:0000256" key="10">
    <source>
        <dbReference type="ARBA" id="ARBA00023201"/>
    </source>
</evidence>
<keyword evidence="4" id="KW-1003">Cell membrane</keyword>
<evidence type="ECO:0000256" key="11">
    <source>
        <dbReference type="RuleBase" id="RU362091"/>
    </source>
</evidence>
<evidence type="ECO:0000313" key="14">
    <source>
        <dbReference type="Proteomes" id="UP001597215"/>
    </source>
</evidence>
<dbReference type="RefSeq" id="WP_381513211.1">
    <property type="nucleotide sequence ID" value="NZ_JBHUEL010000007.1"/>
</dbReference>
<comment type="caution">
    <text evidence="13">The sequence shown here is derived from an EMBL/GenBank/DDBJ whole genome shotgun (WGS) entry which is preliminary data.</text>
</comment>
<evidence type="ECO:0000256" key="1">
    <source>
        <dbReference type="ARBA" id="ARBA00004651"/>
    </source>
</evidence>
<evidence type="ECO:0000256" key="3">
    <source>
        <dbReference type="ARBA" id="ARBA00022448"/>
    </source>
</evidence>
<feature type="transmembrane region" description="Helical" evidence="12">
    <location>
        <begin position="38"/>
        <end position="56"/>
    </location>
</feature>
<feature type="transmembrane region" description="Helical" evidence="12">
    <location>
        <begin position="347"/>
        <end position="374"/>
    </location>
</feature>
<feature type="transmembrane region" description="Helical" evidence="12">
    <location>
        <begin position="395"/>
        <end position="416"/>
    </location>
</feature>
<evidence type="ECO:0000256" key="2">
    <source>
        <dbReference type="ARBA" id="ARBA00006434"/>
    </source>
</evidence>
<keyword evidence="10" id="KW-0739">Sodium transport</keyword>
<accession>A0ABW4MD82</accession>
<feature type="transmembrane region" description="Helical" evidence="12">
    <location>
        <begin position="487"/>
        <end position="506"/>
    </location>
</feature>
<sequence>MPLAYTGYDWAVLGLYVALLALAAWWSSRRNPDKADDYFLAGHHAPAWLVAISALSTMQSAATFLGAPDNSYRGDWSYLTSNFAAIIAAAFVARLLIPRYYALGVTTVYELLEQRFDRTARRAAAGMYLVGRVLASGARLYLAAIAVSMIIFLDVEPQHILIASAVLVVFGIVFTLFGGLNAVIWSDLVQVVLYVGGALIVFFLLWNRIPAPASEIWEGLRHAPGDVDKLRLFDWSLDWSKPFTIWAILTGLVLLNIGNAGLDQDTSQRFLACEDAKAGKHALYLSMWMTIPVVALFMAIGSLLHIFYERPDLMGVSASVMQGFSGEKITIFMSFILSEIPPGVRGLITVGVIAAAAINSGLISMSAVLVSDFYRPWKERRGAAVGEHHYVNAGRWAMILLALALFAMSILCFYWQRYTDMPLLEFVLGVMTFAYSGLLGVYATVLFTRRGSTASVIAALAVGFFAILLQQHYVVDSLGLPAAMKGLAFPWQLCIGAGLAFITCLLGKAKGPGLPPTLS</sequence>
<evidence type="ECO:0000256" key="9">
    <source>
        <dbReference type="ARBA" id="ARBA00023136"/>
    </source>
</evidence>
<gene>
    <name evidence="13" type="ORF">ACFSAG_07855</name>
</gene>
<evidence type="ECO:0000256" key="8">
    <source>
        <dbReference type="ARBA" id="ARBA00023065"/>
    </source>
</evidence>
<keyword evidence="5 12" id="KW-0812">Transmembrane</keyword>
<protein>
    <submittedName>
        <fullName evidence="13">Sodium:solute symporter</fullName>
    </submittedName>
</protein>
<feature type="transmembrane region" description="Helical" evidence="12">
    <location>
        <begin position="129"/>
        <end position="153"/>
    </location>
</feature>
<comment type="subcellular location">
    <subcellularLocation>
        <location evidence="1">Cell membrane</location>
        <topology evidence="1">Multi-pass membrane protein</topology>
    </subcellularLocation>
</comment>
<dbReference type="PANTHER" id="PTHR42985:SF47">
    <property type="entry name" value="INTEGRAL MEMBRANE TRANSPORT PROTEIN"/>
    <property type="match status" value="1"/>
</dbReference>
<evidence type="ECO:0000256" key="5">
    <source>
        <dbReference type="ARBA" id="ARBA00022692"/>
    </source>
</evidence>
<evidence type="ECO:0000256" key="12">
    <source>
        <dbReference type="SAM" id="Phobius"/>
    </source>
</evidence>
<reference evidence="14" key="1">
    <citation type="journal article" date="2019" name="Int. J. Syst. Evol. Microbiol.">
        <title>The Global Catalogue of Microorganisms (GCM) 10K type strain sequencing project: providing services to taxonomists for standard genome sequencing and annotation.</title>
        <authorList>
            <consortium name="The Broad Institute Genomics Platform"/>
            <consortium name="The Broad Institute Genome Sequencing Center for Infectious Disease"/>
            <person name="Wu L."/>
            <person name="Ma J."/>
        </authorList>
    </citation>
    <scope>NUCLEOTIDE SEQUENCE [LARGE SCALE GENOMIC DNA]</scope>
    <source>
        <strain evidence="14">CGMCC 1.12449</strain>
    </source>
</reference>
<feature type="transmembrane region" description="Helical" evidence="12">
    <location>
        <begin position="454"/>
        <end position="475"/>
    </location>
</feature>
<name>A0ABW4MD82_9SPHN</name>
<keyword evidence="8" id="KW-0406">Ion transport</keyword>
<dbReference type="Pfam" id="PF00474">
    <property type="entry name" value="SSF"/>
    <property type="match status" value="1"/>
</dbReference>
<evidence type="ECO:0000256" key="4">
    <source>
        <dbReference type="ARBA" id="ARBA00022475"/>
    </source>
</evidence>
<feature type="transmembrane region" description="Helical" evidence="12">
    <location>
        <begin position="191"/>
        <end position="209"/>
    </location>
</feature>
<proteinExistence type="inferred from homology"/>
<dbReference type="CDD" id="cd11493">
    <property type="entry name" value="SLC5sbd_NIS-like_u1"/>
    <property type="match status" value="1"/>
</dbReference>
<feature type="transmembrane region" description="Helical" evidence="12">
    <location>
        <begin position="283"/>
        <end position="308"/>
    </location>
</feature>
<feature type="transmembrane region" description="Helical" evidence="12">
    <location>
        <begin position="243"/>
        <end position="262"/>
    </location>
</feature>
<dbReference type="InterPro" id="IPR051163">
    <property type="entry name" value="Sodium:Solute_Symporter_SSF"/>
</dbReference>
<dbReference type="InterPro" id="IPR001734">
    <property type="entry name" value="Na/solute_symporter"/>
</dbReference>
<keyword evidence="9 12" id="KW-0472">Membrane</keyword>
<keyword evidence="7" id="KW-0915">Sodium</keyword>
<keyword evidence="3" id="KW-0813">Transport</keyword>
<dbReference type="EMBL" id="JBHUEL010000007">
    <property type="protein sequence ID" value="MFD1766755.1"/>
    <property type="molecule type" value="Genomic_DNA"/>
</dbReference>
<feature type="transmembrane region" description="Helical" evidence="12">
    <location>
        <begin position="76"/>
        <end position="97"/>
    </location>
</feature>
<evidence type="ECO:0000313" key="13">
    <source>
        <dbReference type="EMBL" id="MFD1766755.1"/>
    </source>
</evidence>
<comment type="similarity">
    <text evidence="2 11">Belongs to the sodium:solute symporter (SSF) (TC 2.A.21) family.</text>
</comment>
<dbReference type="InterPro" id="IPR038377">
    <property type="entry name" value="Na/Glc_symporter_sf"/>
</dbReference>
<organism evidence="13 14">
    <name type="scientific">Sphingorhabdus buctiana</name>
    <dbReference type="NCBI Taxonomy" id="1508805"/>
    <lineage>
        <taxon>Bacteria</taxon>
        <taxon>Pseudomonadati</taxon>
        <taxon>Pseudomonadota</taxon>
        <taxon>Alphaproteobacteria</taxon>
        <taxon>Sphingomonadales</taxon>
        <taxon>Sphingomonadaceae</taxon>
        <taxon>Sphingorhabdus</taxon>
    </lineage>
</organism>
<feature type="transmembrane region" description="Helical" evidence="12">
    <location>
        <begin position="6"/>
        <end position="26"/>
    </location>
</feature>
<dbReference type="PROSITE" id="PS50283">
    <property type="entry name" value="NA_SOLUT_SYMP_3"/>
    <property type="match status" value="1"/>
</dbReference>
<evidence type="ECO:0000256" key="7">
    <source>
        <dbReference type="ARBA" id="ARBA00023053"/>
    </source>
</evidence>
<dbReference type="PANTHER" id="PTHR42985">
    <property type="entry name" value="SODIUM-COUPLED MONOCARBOXYLATE TRANSPORTER"/>
    <property type="match status" value="1"/>
</dbReference>
<evidence type="ECO:0000256" key="6">
    <source>
        <dbReference type="ARBA" id="ARBA00022989"/>
    </source>
</evidence>
<keyword evidence="6 12" id="KW-1133">Transmembrane helix</keyword>
<dbReference type="Proteomes" id="UP001597215">
    <property type="component" value="Unassembled WGS sequence"/>
</dbReference>
<feature type="transmembrane region" description="Helical" evidence="12">
    <location>
        <begin position="428"/>
        <end position="447"/>
    </location>
</feature>
<dbReference type="Gene3D" id="1.20.1730.10">
    <property type="entry name" value="Sodium/glucose cotransporter"/>
    <property type="match status" value="1"/>
</dbReference>